<dbReference type="GO" id="GO:0005829">
    <property type="term" value="C:cytosol"/>
    <property type="evidence" value="ECO:0007669"/>
    <property type="project" value="TreeGrafter"/>
</dbReference>
<dbReference type="AlphaFoldDB" id="A0A7X6DTL1"/>
<dbReference type="RefSeq" id="WP_168063096.1">
    <property type="nucleotide sequence ID" value="NZ_VTOW01000005.1"/>
</dbReference>
<evidence type="ECO:0000259" key="2">
    <source>
        <dbReference type="Pfam" id="PF00248"/>
    </source>
</evidence>
<feature type="domain" description="NADP-dependent oxidoreductase" evidence="2">
    <location>
        <begin position="15"/>
        <end position="305"/>
    </location>
</feature>
<dbReference type="PANTHER" id="PTHR43364:SF4">
    <property type="entry name" value="NAD(P)-LINKED OXIDOREDUCTASE SUPERFAMILY PROTEIN"/>
    <property type="match status" value="1"/>
</dbReference>
<dbReference type="Gene3D" id="3.20.20.100">
    <property type="entry name" value="NADP-dependent oxidoreductase domain"/>
    <property type="match status" value="1"/>
</dbReference>
<proteinExistence type="predicted"/>
<evidence type="ECO:0000256" key="1">
    <source>
        <dbReference type="ARBA" id="ARBA00023002"/>
    </source>
</evidence>
<keyword evidence="4" id="KW-1185">Reference proteome</keyword>
<dbReference type="Proteomes" id="UP000534783">
    <property type="component" value="Unassembled WGS sequence"/>
</dbReference>
<name>A0A7X6DTL1_9BACT</name>
<evidence type="ECO:0000313" key="3">
    <source>
        <dbReference type="EMBL" id="NKE73157.1"/>
    </source>
</evidence>
<dbReference type="InterPro" id="IPR023210">
    <property type="entry name" value="NADP_OxRdtase_dom"/>
</dbReference>
<dbReference type="SUPFAM" id="SSF51430">
    <property type="entry name" value="NAD(P)-linked oxidoreductase"/>
    <property type="match status" value="1"/>
</dbReference>
<dbReference type="GO" id="GO:0016491">
    <property type="term" value="F:oxidoreductase activity"/>
    <property type="evidence" value="ECO:0007669"/>
    <property type="project" value="UniProtKB-KW"/>
</dbReference>
<sequence>MEYKKLGLTDLVVSRIGFGCWAIGGHGYGKVDDRQSINAIRAALDLGINFFDTADVYGFGHSEEILSKGLGFSRNDVVVATKFGVAWDSNGNTYHDCSPKRAVEALEGSLRRLRLDCIPLYQIHWHDNVTPIYETLEALRKCQESGKIRYISCSNFSIDLVREAIKVHRIESLQCLYNIIQRDTERDMAECHDQFSLGIIVYGLLARGLLSGKYSLGSQFGENDTRSKCELFKGENLKKNLHFVETLKRIGLLYGKTSAQVAIRFVLENPVVTCAITGNKTREQVEENVSALNWKLKQEDLQALQPSDECYNLK</sequence>
<reference evidence="3 4" key="1">
    <citation type="journal article" date="2020" name="Nature">
        <title>Bacterial chemolithoautotrophy via manganese oxidation.</title>
        <authorList>
            <person name="Yu H."/>
            <person name="Leadbetter J.R."/>
        </authorList>
    </citation>
    <scope>NUCLEOTIDE SEQUENCE [LARGE SCALE GENOMIC DNA]</scope>
    <source>
        <strain evidence="3 4">Mn-1</strain>
    </source>
</reference>
<dbReference type="Pfam" id="PF00248">
    <property type="entry name" value="Aldo_ket_red"/>
    <property type="match status" value="1"/>
</dbReference>
<dbReference type="InterPro" id="IPR036812">
    <property type="entry name" value="NAD(P)_OxRdtase_dom_sf"/>
</dbReference>
<organism evidence="3 4">
    <name type="scientific">Candidatus Manganitrophus noduliformans</name>
    <dbReference type="NCBI Taxonomy" id="2606439"/>
    <lineage>
        <taxon>Bacteria</taxon>
        <taxon>Pseudomonadati</taxon>
        <taxon>Nitrospirota</taxon>
        <taxon>Nitrospiria</taxon>
        <taxon>Candidatus Troglogloeales</taxon>
        <taxon>Candidatus Manganitrophaceae</taxon>
        <taxon>Candidatus Manganitrophus</taxon>
    </lineage>
</organism>
<dbReference type="InterPro" id="IPR020471">
    <property type="entry name" value="AKR"/>
</dbReference>
<dbReference type="PRINTS" id="PR00069">
    <property type="entry name" value="ALDKETRDTASE"/>
</dbReference>
<comment type="caution">
    <text evidence="3">The sequence shown here is derived from an EMBL/GenBank/DDBJ whole genome shotgun (WGS) entry which is preliminary data.</text>
</comment>
<accession>A0A7X6DTL1</accession>
<evidence type="ECO:0000313" key="4">
    <source>
        <dbReference type="Proteomes" id="UP000534783"/>
    </source>
</evidence>
<keyword evidence="1" id="KW-0560">Oxidoreductase</keyword>
<protein>
    <submittedName>
        <fullName evidence="3">Aldo/keto reductase</fullName>
    </submittedName>
</protein>
<dbReference type="CDD" id="cd19084">
    <property type="entry name" value="AKR_AKR11B1-like"/>
    <property type="match status" value="1"/>
</dbReference>
<dbReference type="PANTHER" id="PTHR43364">
    <property type="entry name" value="NADH-SPECIFIC METHYLGLYOXAL REDUCTASE-RELATED"/>
    <property type="match status" value="1"/>
</dbReference>
<dbReference type="InterPro" id="IPR050523">
    <property type="entry name" value="AKR_Detox_Biosynth"/>
</dbReference>
<gene>
    <name evidence="3" type="ORF">MNODULE_20590</name>
</gene>
<dbReference type="EMBL" id="VTOW01000005">
    <property type="protein sequence ID" value="NKE73157.1"/>
    <property type="molecule type" value="Genomic_DNA"/>
</dbReference>